<evidence type="ECO:0000256" key="2">
    <source>
        <dbReference type="ARBA" id="ARBA00009539"/>
    </source>
</evidence>
<dbReference type="PRINTS" id="PR00070">
    <property type="entry name" value="DHFR"/>
</dbReference>
<comment type="catalytic activity">
    <reaction evidence="7">
        <text>(6S)-5,6,7,8-tetrahydrofolate + NADP(+) = 7,8-dihydrofolate + NADPH + H(+)</text>
        <dbReference type="Rhea" id="RHEA:15009"/>
        <dbReference type="ChEBI" id="CHEBI:15378"/>
        <dbReference type="ChEBI" id="CHEBI:57451"/>
        <dbReference type="ChEBI" id="CHEBI:57453"/>
        <dbReference type="ChEBI" id="CHEBI:57783"/>
        <dbReference type="ChEBI" id="CHEBI:58349"/>
        <dbReference type="EC" id="1.5.1.3"/>
    </reaction>
</comment>
<evidence type="ECO:0000256" key="6">
    <source>
        <dbReference type="ARBA" id="ARBA00023002"/>
    </source>
</evidence>
<evidence type="ECO:0000256" key="5">
    <source>
        <dbReference type="ARBA" id="ARBA00022857"/>
    </source>
</evidence>
<dbReference type="GO" id="GO:0006730">
    <property type="term" value="P:one-carbon metabolic process"/>
    <property type="evidence" value="ECO:0007669"/>
    <property type="project" value="UniProtKB-KW"/>
</dbReference>
<keyword evidence="6 7" id="KW-0560">Oxidoreductase</keyword>
<dbReference type="AlphaFoldDB" id="A0A923NHZ3"/>
<dbReference type="InterPro" id="IPR012259">
    <property type="entry name" value="DHFR"/>
</dbReference>
<dbReference type="PIRSF" id="PIRSF000194">
    <property type="entry name" value="DHFR"/>
    <property type="match status" value="1"/>
</dbReference>
<dbReference type="GO" id="GO:0046654">
    <property type="term" value="P:tetrahydrofolate biosynthetic process"/>
    <property type="evidence" value="ECO:0007669"/>
    <property type="project" value="InterPro"/>
</dbReference>
<dbReference type="GO" id="GO:0050661">
    <property type="term" value="F:NADP binding"/>
    <property type="evidence" value="ECO:0007669"/>
    <property type="project" value="InterPro"/>
</dbReference>
<dbReference type="EC" id="1.5.1.3" evidence="3 7"/>
<name>A0A923NHZ3_9FIRM</name>
<evidence type="ECO:0000313" key="9">
    <source>
        <dbReference type="EMBL" id="MBC6679366.1"/>
    </source>
</evidence>
<dbReference type="PANTHER" id="PTHR48069:SF3">
    <property type="entry name" value="DIHYDROFOLATE REDUCTASE"/>
    <property type="match status" value="1"/>
</dbReference>
<evidence type="ECO:0000313" key="10">
    <source>
        <dbReference type="Proteomes" id="UP000602647"/>
    </source>
</evidence>
<keyword evidence="4 7" id="KW-0554">One-carbon metabolism</keyword>
<evidence type="ECO:0000256" key="3">
    <source>
        <dbReference type="ARBA" id="ARBA00012856"/>
    </source>
</evidence>
<dbReference type="GO" id="GO:0005829">
    <property type="term" value="C:cytosol"/>
    <property type="evidence" value="ECO:0007669"/>
    <property type="project" value="TreeGrafter"/>
</dbReference>
<evidence type="ECO:0000256" key="1">
    <source>
        <dbReference type="ARBA" id="ARBA00004903"/>
    </source>
</evidence>
<dbReference type="CDD" id="cd00209">
    <property type="entry name" value="DHFR"/>
    <property type="match status" value="1"/>
</dbReference>
<dbReference type="PANTHER" id="PTHR48069">
    <property type="entry name" value="DIHYDROFOLATE REDUCTASE"/>
    <property type="match status" value="1"/>
</dbReference>
<dbReference type="InterPro" id="IPR001796">
    <property type="entry name" value="DHFR_dom"/>
</dbReference>
<evidence type="ECO:0000256" key="4">
    <source>
        <dbReference type="ARBA" id="ARBA00022563"/>
    </source>
</evidence>
<comment type="similarity">
    <text evidence="2 7">Belongs to the dihydrofolate reductase family.</text>
</comment>
<gene>
    <name evidence="9" type="ORF">H9L42_05955</name>
</gene>
<evidence type="ECO:0000256" key="7">
    <source>
        <dbReference type="PIRNR" id="PIRNR000194"/>
    </source>
</evidence>
<protein>
    <recommendedName>
        <fullName evidence="3 7">Dihydrofolate reductase</fullName>
        <ecNumber evidence="3 7">1.5.1.3</ecNumber>
    </recommendedName>
</protein>
<dbReference type="Proteomes" id="UP000602647">
    <property type="component" value="Unassembled WGS sequence"/>
</dbReference>
<dbReference type="GO" id="GO:0046452">
    <property type="term" value="P:dihydrofolate metabolic process"/>
    <property type="evidence" value="ECO:0007669"/>
    <property type="project" value="TreeGrafter"/>
</dbReference>
<dbReference type="SUPFAM" id="SSF53597">
    <property type="entry name" value="Dihydrofolate reductase-like"/>
    <property type="match status" value="1"/>
</dbReference>
<comment type="caution">
    <text evidence="9">The sequence shown here is derived from an EMBL/GenBank/DDBJ whole genome shotgun (WGS) entry which is preliminary data.</text>
</comment>
<dbReference type="RefSeq" id="WP_187302474.1">
    <property type="nucleotide sequence ID" value="NZ_JACRYT010000004.1"/>
</dbReference>
<dbReference type="PROSITE" id="PS51330">
    <property type="entry name" value="DHFR_2"/>
    <property type="match status" value="1"/>
</dbReference>
<dbReference type="Pfam" id="PF00186">
    <property type="entry name" value="DHFR_1"/>
    <property type="match status" value="1"/>
</dbReference>
<comment type="pathway">
    <text evidence="1 7">Cofactor biosynthesis; tetrahydrofolate biosynthesis; 5,6,7,8-tetrahydrofolate from 7,8-dihydrofolate: step 1/1.</text>
</comment>
<organism evidence="9 10">
    <name type="scientific">Zhenpiania hominis</name>
    <dbReference type="NCBI Taxonomy" id="2763644"/>
    <lineage>
        <taxon>Bacteria</taxon>
        <taxon>Bacillati</taxon>
        <taxon>Bacillota</taxon>
        <taxon>Clostridia</taxon>
        <taxon>Peptostreptococcales</taxon>
        <taxon>Anaerovoracaceae</taxon>
        <taxon>Zhenpiania</taxon>
    </lineage>
</organism>
<dbReference type="GO" id="GO:0004146">
    <property type="term" value="F:dihydrofolate reductase activity"/>
    <property type="evidence" value="ECO:0007669"/>
    <property type="project" value="UniProtKB-EC"/>
</dbReference>
<comment type="function">
    <text evidence="7">Key enzyme in folate metabolism. Catalyzes an essential reaction for de novo glycine and purine synthesis, and for DNA precursor synthesis.</text>
</comment>
<dbReference type="EMBL" id="JACRYT010000004">
    <property type="protein sequence ID" value="MBC6679366.1"/>
    <property type="molecule type" value="Genomic_DNA"/>
</dbReference>
<keyword evidence="5 7" id="KW-0521">NADP</keyword>
<accession>A0A923NHZ3</accession>
<keyword evidence="10" id="KW-1185">Reference proteome</keyword>
<dbReference type="GO" id="GO:0046655">
    <property type="term" value="P:folic acid metabolic process"/>
    <property type="evidence" value="ECO:0007669"/>
    <property type="project" value="TreeGrafter"/>
</dbReference>
<evidence type="ECO:0000259" key="8">
    <source>
        <dbReference type="PROSITE" id="PS51330"/>
    </source>
</evidence>
<sequence length="161" mass="18197">MNAIVVVDENWKIGRDGGLLVHLSGELKYFKERTYGKTIVMGRKTLESFPGKKPLPGRRNIVLTKQKDYSAEGCSICHSKKDVLELLGEAGEEVFVAGGESIYREFLADCDTVFLTKIYAAFPADRSFPNLDEGGEFSIVWESEVQEEKGIRYQSFQYVRN</sequence>
<reference evidence="9" key="1">
    <citation type="submission" date="2020-08" db="EMBL/GenBank/DDBJ databases">
        <title>Genome public.</title>
        <authorList>
            <person name="Liu C."/>
            <person name="Sun Q."/>
        </authorList>
    </citation>
    <scope>NUCLEOTIDE SEQUENCE</scope>
    <source>
        <strain evidence="9">BX12</strain>
    </source>
</reference>
<proteinExistence type="inferred from homology"/>
<dbReference type="InterPro" id="IPR024072">
    <property type="entry name" value="DHFR-like_dom_sf"/>
</dbReference>
<dbReference type="Gene3D" id="3.40.430.10">
    <property type="entry name" value="Dihydrofolate Reductase, subunit A"/>
    <property type="match status" value="1"/>
</dbReference>
<feature type="domain" description="DHFR" evidence="8">
    <location>
        <begin position="1"/>
        <end position="160"/>
    </location>
</feature>